<evidence type="ECO:0008006" key="4">
    <source>
        <dbReference type="Google" id="ProtNLM"/>
    </source>
</evidence>
<feature type="signal peptide" evidence="1">
    <location>
        <begin position="1"/>
        <end position="22"/>
    </location>
</feature>
<dbReference type="EMBL" id="JAFEUP010000002">
    <property type="protein sequence ID" value="MBM7060513.1"/>
    <property type="molecule type" value="Genomic_DNA"/>
</dbReference>
<evidence type="ECO:0000256" key="1">
    <source>
        <dbReference type="SAM" id="SignalP"/>
    </source>
</evidence>
<evidence type="ECO:0000313" key="3">
    <source>
        <dbReference type="Proteomes" id="UP000717995"/>
    </source>
</evidence>
<protein>
    <recommendedName>
        <fullName evidence="4">Lipoprotein</fullName>
    </recommendedName>
</protein>
<gene>
    <name evidence="2" type="ORF">JQX08_07315</name>
</gene>
<dbReference type="Proteomes" id="UP000717995">
    <property type="component" value="Unassembled WGS sequence"/>
</dbReference>
<keyword evidence="3" id="KW-1185">Reference proteome</keyword>
<name>A0ABS2IFB5_9GAMM</name>
<dbReference type="PROSITE" id="PS51257">
    <property type="entry name" value="PROKAR_LIPOPROTEIN"/>
    <property type="match status" value="1"/>
</dbReference>
<comment type="caution">
    <text evidence="2">The sequence shown here is derived from an EMBL/GenBank/DDBJ whole genome shotgun (WGS) entry which is preliminary data.</text>
</comment>
<accession>A0ABS2IFB5</accession>
<keyword evidence="1" id="KW-0732">Signal</keyword>
<proteinExistence type="predicted"/>
<feature type="chain" id="PRO_5046700843" description="Lipoprotein" evidence="1">
    <location>
        <begin position="23"/>
        <end position="223"/>
    </location>
</feature>
<dbReference type="RefSeq" id="WP_204915630.1">
    <property type="nucleotide sequence ID" value="NZ_JAFEUP010000002.1"/>
</dbReference>
<evidence type="ECO:0000313" key="2">
    <source>
        <dbReference type="EMBL" id="MBM7060513.1"/>
    </source>
</evidence>
<reference evidence="2 3" key="1">
    <citation type="submission" date="2021-02" db="EMBL/GenBank/DDBJ databases">
        <authorList>
            <person name="Lee D.-H."/>
        </authorList>
    </citation>
    <scope>NUCLEOTIDE SEQUENCE [LARGE SCALE GENOMIC DNA]</scope>
    <source>
        <strain evidence="2 3">UL073</strain>
    </source>
</reference>
<organism evidence="2 3">
    <name type="scientific">Zestomonas insulae</name>
    <dbReference type="NCBI Taxonomy" id="2809017"/>
    <lineage>
        <taxon>Bacteria</taxon>
        <taxon>Pseudomonadati</taxon>
        <taxon>Pseudomonadota</taxon>
        <taxon>Gammaproteobacteria</taxon>
        <taxon>Pseudomonadales</taxon>
        <taxon>Pseudomonadaceae</taxon>
        <taxon>Zestomonas</taxon>
    </lineage>
</organism>
<sequence>MRAARPLLFALLPLFASCQVFKPESTSATVLPIRLQGELVINAGQMLFKPCGEQRQLILGDDGSTSLARDAAGLLADGPGPLFADLRGVPAASQDGGNDGRLSVQRVYRVQREGHACSDPDFKRLAVRASGHAPDWSVRVSQGGMVLERAGQEPQALPFVEEQLPEGRLNFSSEANGERLELWVAPQHCVDAASGAVQHLSAELRINGQVLRGCAHYGAQRGS</sequence>